<dbReference type="Pfam" id="PF08032">
    <property type="entry name" value="SpoU_sub_bind"/>
    <property type="match status" value="1"/>
</dbReference>
<comment type="subcellular location">
    <subcellularLocation>
        <location evidence="1">Mitochondrion</location>
    </subcellularLocation>
</comment>
<evidence type="ECO:0000256" key="3">
    <source>
        <dbReference type="ARBA" id="ARBA00022552"/>
    </source>
</evidence>
<dbReference type="Proteomes" id="UP001165080">
    <property type="component" value="Unassembled WGS sequence"/>
</dbReference>
<dbReference type="InterPro" id="IPR029026">
    <property type="entry name" value="tRNA_m1G_MTases_N"/>
</dbReference>
<evidence type="ECO:0000256" key="9">
    <source>
        <dbReference type="ARBA" id="ARBA00034881"/>
    </source>
</evidence>
<evidence type="ECO:0000313" key="12">
    <source>
        <dbReference type="EMBL" id="GLC55528.1"/>
    </source>
</evidence>
<comment type="caution">
    <text evidence="12">The sequence shown here is derived from an EMBL/GenBank/DDBJ whole genome shotgun (WGS) entry which is preliminary data.</text>
</comment>
<dbReference type="InterPro" id="IPR047182">
    <property type="entry name" value="MRM1"/>
</dbReference>
<keyword evidence="4" id="KW-0489">Methyltransferase</keyword>
<reference evidence="12 13" key="1">
    <citation type="journal article" date="2023" name="Commun. Biol.">
        <title>Reorganization of the ancestral sex-determining regions during the evolution of trioecy in Pleodorina starrii.</title>
        <authorList>
            <person name="Takahashi K."/>
            <person name="Suzuki S."/>
            <person name="Kawai-Toyooka H."/>
            <person name="Yamamoto K."/>
            <person name="Hamaji T."/>
            <person name="Ootsuki R."/>
            <person name="Yamaguchi H."/>
            <person name="Kawachi M."/>
            <person name="Higashiyama T."/>
            <person name="Nozaki H."/>
        </authorList>
    </citation>
    <scope>NUCLEOTIDE SEQUENCE [LARGE SCALE GENOMIC DNA]</scope>
    <source>
        <strain evidence="12 13">NIES-4479</strain>
    </source>
</reference>
<dbReference type="InterPro" id="IPR047261">
    <property type="entry name" value="MRM1_MeTrfase_dom"/>
</dbReference>
<dbReference type="InterPro" id="IPR029028">
    <property type="entry name" value="Alpha/beta_knot_MTases"/>
</dbReference>
<dbReference type="InterPro" id="IPR001537">
    <property type="entry name" value="SpoU_MeTrfase"/>
</dbReference>
<dbReference type="GO" id="GO:0005739">
    <property type="term" value="C:mitochondrion"/>
    <property type="evidence" value="ECO:0007669"/>
    <property type="project" value="UniProtKB-SubCell"/>
</dbReference>
<feature type="compositionally biased region" description="Acidic residues" evidence="10">
    <location>
        <begin position="198"/>
        <end position="220"/>
    </location>
</feature>
<sequence>MYRRCLASSVQGPQRLLVSPVLAGRSSGGPATHSERPRGGWRDRPSSGRGSHSRDDPRDERRDERRGGWRDERRDERRGGWRDEGRDERWDQRQCSRGRNDNSDGGSRDSRGQEGGGSVEYDTGKRYGSGDGRPQDRDRGRGENGGFGGSRQERERAPEPDDRRRSFAGSSSRGPQQQERRQQQQQQPRASRGREEQGNMDDQADDEYDGEYDEVDDEEAGPAGRRAGAGGGPCLRDTLEGEALYGVFPVLAALRAKRRKVHRAFMLASLDLSKRKDAGLIRQVEALCTEAGVDVVRTSRHELNLMSHDRPHQGLVLDVSSLEWASLDEFPSADQVMQAAAAAAARGAAAGPPPPPVWLALDEVVDPQNLGAVVRSAYCLGAAGVLACARNCAPLSSVVSKASAGALEALQLHSCHNMPRTLLDARDNKGWAVLGAAAGSGSEPVERVRVDRPTILVLGSEGFGLRTNVRRACSGLVRVDMAPVVRTGGAAATTAGSSGDAGDGAAATETAAAAAARRQQQQVVLRGLVDSLNVSVATGILLHSLIHSAGTPAPLATAAAATGPEVADGSSV</sequence>
<dbReference type="EMBL" id="BRXU01000013">
    <property type="protein sequence ID" value="GLC55528.1"/>
    <property type="molecule type" value="Genomic_DNA"/>
</dbReference>
<accession>A0A9W6F3V0</accession>
<evidence type="ECO:0000256" key="7">
    <source>
        <dbReference type="ARBA" id="ARBA00022946"/>
    </source>
</evidence>
<evidence type="ECO:0000256" key="5">
    <source>
        <dbReference type="ARBA" id="ARBA00022679"/>
    </source>
</evidence>
<dbReference type="SMART" id="SM00967">
    <property type="entry name" value="SpoU_sub_bind"/>
    <property type="match status" value="1"/>
</dbReference>
<dbReference type="GO" id="GO:0003723">
    <property type="term" value="F:RNA binding"/>
    <property type="evidence" value="ECO:0007669"/>
    <property type="project" value="InterPro"/>
</dbReference>
<evidence type="ECO:0000313" key="13">
    <source>
        <dbReference type="Proteomes" id="UP001165080"/>
    </source>
</evidence>
<keyword evidence="8" id="KW-0496">Mitochondrion</keyword>
<proteinExistence type="inferred from homology"/>
<feature type="domain" description="RNA 2-O ribose methyltransferase substrate binding" evidence="11">
    <location>
        <begin position="243"/>
        <end position="325"/>
    </location>
</feature>
<evidence type="ECO:0000256" key="4">
    <source>
        <dbReference type="ARBA" id="ARBA00022603"/>
    </source>
</evidence>
<evidence type="ECO:0000256" key="6">
    <source>
        <dbReference type="ARBA" id="ARBA00022691"/>
    </source>
</evidence>
<dbReference type="SUPFAM" id="SSF75217">
    <property type="entry name" value="alpha/beta knot"/>
    <property type="match status" value="1"/>
</dbReference>
<dbReference type="InterPro" id="IPR013123">
    <property type="entry name" value="SpoU_subst-bd"/>
</dbReference>
<feature type="compositionally biased region" description="Basic and acidic residues" evidence="10">
    <location>
        <begin position="133"/>
        <end position="142"/>
    </location>
</feature>
<dbReference type="Gene3D" id="3.30.1330.30">
    <property type="match status" value="1"/>
</dbReference>
<dbReference type="Pfam" id="PF00588">
    <property type="entry name" value="SpoU_methylase"/>
    <property type="match status" value="1"/>
</dbReference>
<evidence type="ECO:0000259" key="11">
    <source>
        <dbReference type="SMART" id="SM00967"/>
    </source>
</evidence>
<keyword evidence="5" id="KW-0808">Transferase</keyword>
<dbReference type="InterPro" id="IPR029064">
    <property type="entry name" value="Ribosomal_eL30-like_sf"/>
</dbReference>
<evidence type="ECO:0000256" key="8">
    <source>
        <dbReference type="ARBA" id="ARBA00023128"/>
    </source>
</evidence>
<dbReference type="Gene3D" id="3.40.1280.10">
    <property type="match status" value="1"/>
</dbReference>
<keyword evidence="13" id="KW-1185">Reference proteome</keyword>
<feature type="compositionally biased region" description="Basic and acidic residues" evidence="10">
    <location>
        <begin position="33"/>
        <end position="112"/>
    </location>
</feature>
<keyword evidence="6" id="KW-0949">S-adenosyl-L-methionine</keyword>
<evidence type="ECO:0000256" key="10">
    <source>
        <dbReference type="SAM" id="MobiDB-lite"/>
    </source>
</evidence>
<evidence type="ECO:0000256" key="2">
    <source>
        <dbReference type="ARBA" id="ARBA00007228"/>
    </source>
</evidence>
<dbReference type="GO" id="GO:0016435">
    <property type="term" value="F:rRNA (guanine) methyltransferase activity"/>
    <property type="evidence" value="ECO:0007669"/>
    <property type="project" value="TreeGrafter"/>
</dbReference>
<keyword evidence="3" id="KW-0698">rRNA processing</keyword>
<dbReference type="AlphaFoldDB" id="A0A9W6F3V0"/>
<name>A0A9W6F3V0_9CHLO</name>
<feature type="compositionally biased region" description="Basic and acidic residues" evidence="10">
    <location>
        <begin position="151"/>
        <end position="165"/>
    </location>
</feature>
<organism evidence="12 13">
    <name type="scientific">Pleodorina starrii</name>
    <dbReference type="NCBI Taxonomy" id="330485"/>
    <lineage>
        <taxon>Eukaryota</taxon>
        <taxon>Viridiplantae</taxon>
        <taxon>Chlorophyta</taxon>
        <taxon>core chlorophytes</taxon>
        <taxon>Chlorophyceae</taxon>
        <taxon>CS clade</taxon>
        <taxon>Chlamydomonadales</taxon>
        <taxon>Volvocaceae</taxon>
        <taxon>Pleodorina</taxon>
    </lineage>
</organism>
<feature type="compositionally biased region" description="Low complexity" evidence="10">
    <location>
        <begin position="167"/>
        <end position="190"/>
    </location>
</feature>
<keyword evidence="7" id="KW-0809">Transit peptide</keyword>
<feature type="region of interest" description="Disordered" evidence="10">
    <location>
        <begin position="18"/>
        <end position="230"/>
    </location>
</feature>
<dbReference type="SUPFAM" id="SSF55315">
    <property type="entry name" value="L30e-like"/>
    <property type="match status" value="1"/>
</dbReference>
<gene>
    <name evidence="12" type="primary">PLESTBF000492</name>
    <name evidence="12" type="ORF">PLESTB_000997300</name>
</gene>
<evidence type="ECO:0000256" key="1">
    <source>
        <dbReference type="ARBA" id="ARBA00004173"/>
    </source>
</evidence>
<protein>
    <recommendedName>
        <fullName evidence="9">rRNA methyltransferase 1, mitochondrial</fullName>
    </recommendedName>
</protein>
<dbReference type="CDD" id="cd18105">
    <property type="entry name" value="SpoU-like_MRM1"/>
    <property type="match status" value="1"/>
</dbReference>
<dbReference type="PANTHER" id="PTHR46103">
    <property type="entry name" value="RRNA METHYLTRANSFERASE 1, MITOCHONDRIAL"/>
    <property type="match status" value="1"/>
</dbReference>
<dbReference type="PANTHER" id="PTHR46103:SF1">
    <property type="entry name" value="RRNA METHYLTRANSFERASE 1, MITOCHONDRIAL"/>
    <property type="match status" value="1"/>
</dbReference>
<comment type="similarity">
    <text evidence="2">Belongs to the class IV-like SAM-binding methyltransferase superfamily. RNA methyltransferase TrmH family.</text>
</comment>